<evidence type="ECO:0000256" key="2">
    <source>
        <dbReference type="ARBA" id="ARBA00005297"/>
    </source>
</evidence>
<dbReference type="PANTHER" id="PTHR42839">
    <property type="entry name" value="ISOCHORISMATE SYNTHASE ENTC"/>
    <property type="match status" value="1"/>
</dbReference>
<dbReference type="Pfam" id="PF00425">
    <property type="entry name" value="Chorismate_bind"/>
    <property type="match status" value="1"/>
</dbReference>
<reference evidence="7 8" key="1">
    <citation type="submission" date="2019-08" db="EMBL/GenBank/DDBJ databases">
        <title>Bacterial whole genome sequence for Glaciihabitans sp. CHu50b-6-2.</title>
        <authorList>
            <person name="Jin L."/>
        </authorList>
    </citation>
    <scope>NUCLEOTIDE SEQUENCE [LARGE SCALE GENOMIC DNA]</scope>
    <source>
        <strain evidence="7 8">CHu50b-6-2</strain>
    </source>
</reference>
<evidence type="ECO:0000256" key="3">
    <source>
        <dbReference type="ARBA" id="ARBA00012824"/>
    </source>
</evidence>
<comment type="similarity">
    <text evidence="2">Belongs to the isochorismate synthase family.</text>
</comment>
<evidence type="ECO:0000256" key="4">
    <source>
        <dbReference type="ARBA" id="ARBA00023235"/>
    </source>
</evidence>
<evidence type="ECO:0000313" key="7">
    <source>
        <dbReference type="EMBL" id="TXN32373.1"/>
    </source>
</evidence>
<keyword evidence="8" id="KW-1185">Reference proteome</keyword>
<dbReference type="InterPro" id="IPR004561">
    <property type="entry name" value="IsoChor_synthase"/>
</dbReference>
<accession>A0A5C8UWE7</accession>
<name>A0A5C8UWE7_9MICO</name>
<gene>
    <name evidence="7" type="ORF">FVP33_01790</name>
</gene>
<evidence type="ECO:0000256" key="5">
    <source>
        <dbReference type="ARBA" id="ARBA00041564"/>
    </source>
</evidence>
<comment type="caution">
    <text evidence="7">The sequence shown here is derived from an EMBL/GenBank/DDBJ whole genome shotgun (WGS) entry which is preliminary data.</text>
</comment>
<proteinExistence type="inferred from homology"/>
<dbReference type="GO" id="GO:0008909">
    <property type="term" value="F:isochorismate synthase activity"/>
    <property type="evidence" value="ECO:0007669"/>
    <property type="project" value="UniProtKB-EC"/>
</dbReference>
<protein>
    <recommendedName>
        <fullName evidence="3">isochorismate synthase</fullName>
        <ecNumber evidence="3">5.4.4.2</ecNumber>
    </recommendedName>
    <alternativeName>
        <fullName evidence="5">Isochorismate mutase</fullName>
    </alternativeName>
</protein>
<dbReference type="AlphaFoldDB" id="A0A5C8UWE7"/>
<evidence type="ECO:0000256" key="1">
    <source>
        <dbReference type="ARBA" id="ARBA00000799"/>
    </source>
</evidence>
<sequence length="419" mass="44250">MTGSEPSSVEPPVPALVVETVETDDPGPLVPLLDRGNPLLWTRRGYGLVGHGEALRLEFTGKRRMLDAAEAWQRVVAAATVNDPLSRTGTGLIAMGSFAFSDRSRRTSVLIVPSIVIGRDTDRSWVTRIGVGALPDPVVPPMQPYGGPFTVALRPGTLDADGYRAAVAAAVDRICNRDLSKVVIARELVGSMPPGADLRRAIEALALGYRDCWTFSIDGFFGSSPETLVSVDDGSVSARVLAGSAARGSDERSDEDAATALATSPKDQDEHQFAVQNVLASLRSHSPNVTASEMPFTLKLPNLWHLASDVEGELTDGSTSLDLISALHPTAAVAGTPTAEALRLIEELEPFDRGRFAGPVGWVGADGDGEWAVALRSAQVDPDGTVTAYAGAGIVAGSVPERELVETRLKFRPIVEALA</sequence>
<evidence type="ECO:0000313" key="8">
    <source>
        <dbReference type="Proteomes" id="UP000321379"/>
    </source>
</evidence>
<dbReference type="InterPro" id="IPR005801">
    <property type="entry name" value="ADC_synthase"/>
</dbReference>
<organism evidence="7 8">
    <name type="scientific">Lacisediminihabitans profunda</name>
    <dbReference type="NCBI Taxonomy" id="2594790"/>
    <lineage>
        <taxon>Bacteria</taxon>
        <taxon>Bacillati</taxon>
        <taxon>Actinomycetota</taxon>
        <taxon>Actinomycetes</taxon>
        <taxon>Micrococcales</taxon>
        <taxon>Microbacteriaceae</taxon>
        <taxon>Lacisediminihabitans</taxon>
    </lineage>
</organism>
<feature type="domain" description="Chorismate-utilising enzyme C-terminal" evidence="6">
    <location>
        <begin position="161"/>
        <end position="410"/>
    </location>
</feature>
<dbReference type="RefSeq" id="WP_147781919.1">
    <property type="nucleotide sequence ID" value="NZ_VRMG01000003.1"/>
</dbReference>
<comment type="catalytic activity">
    <reaction evidence="1">
        <text>chorismate = isochorismate</text>
        <dbReference type="Rhea" id="RHEA:18985"/>
        <dbReference type="ChEBI" id="CHEBI:29748"/>
        <dbReference type="ChEBI" id="CHEBI:29780"/>
        <dbReference type="EC" id="5.4.4.2"/>
    </reaction>
</comment>
<keyword evidence="4 7" id="KW-0413">Isomerase</keyword>
<evidence type="ECO:0000259" key="6">
    <source>
        <dbReference type="Pfam" id="PF00425"/>
    </source>
</evidence>
<dbReference type="PANTHER" id="PTHR42839:SF2">
    <property type="entry name" value="ISOCHORISMATE SYNTHASE ENTC"/>
    <property type="match status" value="1"/>
</dbReference>
<dbReference type="InterPro" id="IPR015890">
    <property type="entry name" value="Chorismate_C"/>
</dbReference>
<dbReference type="Proteomes" id="UP000321379">
    <property type="component" value="Unassembled WGS sequence"/>
</dbReference>
<dbReference type="EMBL" id="VRMG01000003">
    <property type="protein sequence ID" value="TXN32373.1"/>
    <property type="molecule type" value="Genomic_DNA"/>
</dbReference>
<dbReference type="NCBIfam" id="TIGR00543">
    <property type="entry name" value="isochor_syn"/>
    <property type="match status" value="1"/>
</dbReference>
<dbReference type="EC" id="5.4.4.2" evidence="3"/>
<dbReference type="Gene3D" id="3.60.120.10">
    <property type="entry name" value="Anthranilate synthase"/>
    <property type="match status" value="1"/>
</dbReference>
<dbReference type="SUPFAM" id="SSF56322">
    <property type="entry name" value="ADC synthase"/>
    <property type="match status" value="1"/>
</dbReference>